<feature type="compositionally biased region" description="Low complexity" evidence="1">
    <location>
        <begin position="267"/>
        <end position="288"/>
    </location>
</feature>
<evidence type="ECO:0000313" key="3">
    <source>
        <dbReference type="EMBL" id="NAS23546.1"/>
    </source>
</evidence>
<keyword evidence="2" id="KW-0472">Membrane</keyword>
<evidence type="ECO:0000313" key="4">
    <source>
        <dbReference type="Proteomes" id="UP000479526"/>
    </source>
</evidence>
<reference evidence="3 4" key="1">
    <citation type="submission" date="2020-01" db="EMBL/GenBank/DDBJ databases">
        <title>Herbidospora sp. NEAU-GS84 nov., a novel actinomycete isolated from soil.</title>
        <authorList>
            <person name="Han L."/>
        </authorList>
    </citation>
    <scope>NUCLEOTIDE SEQUENCE [LARGE SCALE GENOMIC DNA]</scope>
    <source>
        <strain evidence="3 4">NEAU-GS84</strain>
    </source>
</reference>
<keyword evidence="2" id="KW-1133">Transmembrane helix</keyword>
<accession>A0A7C9J3E1</accession>
<dbReference type="InterPro" id="IPR011042">
    <property type="entry name" value="6-blade_b-propeller_TolB-like"/>
</dbReference>
<dbReference type="SUPFAM" id="SSF82171">
    <property type="entry name" value="DPP6 N-terminal domain-like"/>
    <property type="match status" value="1"/>
</dbReference>
<sequence>MNDVISRLKDATTAAGDTISEVPPLRLEQARKGFLVPVAAALAVGLAIAGSVVMTRGGLNQTAAGTAAPRFIVEAREQSEVIVRGVTDGAELDRVGAMTGWLYRSVQAAPDNRTFYALLNGPAFCSSRIVRFTVDDAGRAGELADVPVRPAARSRISAFAVSGDGTKVVFGTVPCVRRDDEGRGFLVVADAQSGEGRRFQVKAGSGFTSISTSDDGSQIAYTTMPAGRTMTVSEPAVVVGSPSAPPRVAPSGAPTPASSVAPPPTPVSGAAPAPTPAPSAASALSPAPSVAPPPTPTPVPAPSGVPTAFISVPPSGVAAPSGGAPEDVVIVPMPTPMASGNVVIVVPSPGPSPSGGIVVYSAPTAVPPTLGTLEGVSSCRFFALREDVQIPVNQLRVVDCADSPEVYVLDADEPGDPPRRVVLSGELDGTRVHFYGVRMSPDGTRLIAGVSTGMTRLDDPQAAIMTFDPAGEEPAEVLYRGRAWLRVLDLAAGGSRVLVQSEQEIGEVSGDTYRKVMDIPGRVMDGVVAW</sequence>
<evidence type="ECO:0000256" key="2">
    <source>
        <dbReference type="SAM" id="Phobius"/>
    </source>
</evidence>
<keyword evidence="2" id="KW-0812">Transmembrane</keyword>
<gene>
    <name evidence="3" type="ORF">GT755_17825</name>
</gene>
<dbReference type="Proteomes" id="UP000479526">
    <property type="component" value="Unassembled WGS sequence"/>
</dbReference>
<protein>
    <submittedName>
        <fullName evidence="3">Uncharacterized protein</fullName>
    </submittedName>
</protein>
<comment type="caution">
    <text evidence="3">The sequence shown here is derived from an EMBL/GenBank/DDBJ whole genome shotgun (WGS) entry which is preliminary data.</text>
</comment>
<feature type="compositionally biased region" description="Low complexity" evidence="1">
    <location>
        <begin position="249"/>
        <end position="260"/>
    </location>
</feature>
<name>A0A7C9J3E1_9ACTN</name>
<organism evidence="3 4">
    <name type="scientific">Herbidospora solisilvae</name>
    <dbReference type="NCBI Taxonomy" id="2696284"/>
    <lineage>
        <taxon>Bacteria</taxon>
        <taxon>Bacillati</taxon>
        <taxon>Actinomycetota</taxon>
        <taxon>Actinomycetes</taxon>
        <taxon>Streptosporangiales</taxon>
        <taxon>Streptosporangiaceae</taxon>
        <taxon>Herbidospora</taxon>
    </lineage>
</organism>
<proteinExistence type="predicted"/>
<dbReference type="EMBL" id="WXEW01000005">
    <property type="protein sequence ID" value="NAS23546.1"/>
    <property type="molecule type" value="Genomic_DNA"/>
</dbReference>
<keyword evidence="4" id="KW-1185">Reference proteome</keyword>
<dbReference type="AlphaFoldDB" id="A0A7C9J3E1"/>
<dbReference type="Gene3D" id="2.120.10.30">
    <property type="entry name" value="TolB, C-terminal domain"/>
    <property type="match status" value="1"/>
</dbReference>
<evidence type="ECO:0000256" key="1">
    <source>
        <dbReference type="SAM" id="MobiDB-lite"/>
    </source>
</evidence>
<feature type="compositionally biased region" description="Pro residues" evidence="1">
    <location>
        <begin position="289"/>
        <end position="302"/>
    </location>
</feature>
<feature type="region of interest" description="Disordered" evidence="1">
    <location>
        <begin position="238"/>
        <end position="302"/>
    </location>
</feature>
<dbReference type="RefSeq" id="WP_161480820.1">
    <property type="nucleotide sequence ID" value="NZ_WXEW01000005.1"/>
</dbReference>
<feature type="transmembrane region" description="Helical" evidence="2">
    <location>
        <begin position="34"/>
        <end position="54"/>
    </location>
</feature>